<evidence type="ECO:0000313" key="2">
    <source>
        <dbReference type="Proteomes" id="UP001199106"/>
    </source>
</evidence>
<sequence>MATCPAQASFGKGPVADIAPVIPALADYLTEDIPPVICLLPIKEKDHFDNFSMYNRVAFAARYPPISNIGLPKWQLLLNGQTDQVLGDGRGLRSLVSGLFDEHARSVNENVTSYLSNPDQSHNLGSGNLDGGFGWTIGESNTGHWNVDCIRAWRDFRESLAFQLNNEGFDGNFPNFFHAGADGGALQSTADLYSPDVVWTNQNSSAPWNSGQDVSASCMDVTQPEDPATDSSYGYNIGALFDKDTETGKCL</sequence>
<organism evidence="1 2">
    <name type="scientific">Alternaria panax</name>
    <dbReference type="NCBI Taxonomy" id="48097"/>
    <lineage>
        <taxon>Eukaryota</taxon>
        <taxon>Fungi</taxon>
        <taxon>Dikarya</taxon>
        <taxon>Ascomycota</taxon>
        <taxon>Pezizomycotina</taxon>
        <taxon>Dothideomycetes</taxon>
        <taxon>Pleosporomycetidae</taxon>
        <taxon>Pleosporales</taxon>
        <taxon>Pleosporineae</taxon>
        <taxon>Pleosporaceae</taxon>
        <taxon>Alternaria</taxon>
        <taxon>Alternaria sect. Panax</taxon>
    </lineage>
</organism>
<dbReference type="Proteomes" id="UP001199106">
    <property type="component" value="Unassembled WGS sequence"/>
</dbReference>
<proteinExistence type="predicted"/>
<evidence type="ECO:0000313" key="1">
    <source>
        <dbReference type="EMBL" id="KAG9195156.1"/>
    </source>
</evidence>
<gene>
    <name evidence="1" type="ORF">G6011_00276</name>
</gene>
<protein>
    <submittedName>
        <fullName evidence="1">Uncharacterized protein</fullName>
    </submittedName>
</protein>
<comment type="caution">
    <text evidence="1">The sequence shown here is derived from an EMBL/GenBank/DDBJ whole genome shotgun (WGS) entry which is preliminary data.</text>
</comment>
<name>A0AAD4NTF4_9PLEO</name>
<keyword evidence="2" id="KW-1185">Reference proteome</keyword>
<accession>A0AAD4NTF4</accession>
<dbReference type="EMBL" id="JAANER010000001">
    <property type="protein sequence ID" value="KAG9195156.1"/>
    <property type="molecule type" value="Genomic_DNA"/>
</dbReference>
<reference evidence="1" key="1">
    <citation type="submission" date="2021-07" db="EMBL/GenBank/DDBJ databases">
        <title>Genome Resource of American Ginseng Black Spot Pathogen Alternaria panax.</title>
        <authorList>
            <person name="Qiu C."/>
            <person name="Wang W."/>
            <person name="Liu Z."/>
        </authorList>
    </citation>
    <scope>NUCLEOTIDE SEQUENCE</scope>
    <source>
        <strain evidence="1">BNCC115425</strain>
    </source>
</reference>
<dbReference type="AlphaFoldDB" id="A0AAD4NTF4"/>